<keyword evidence="2" id="KW-0378">Hydrolase</keyword>
<dbReference type="InterPro" id="IPR029069">
    <property type="entry name" value="HotDog_dom_sf"/>
</dbReference>
<evidence type="ECO:0000259" key="3">
    <source>
        <dbReference type="Pfam" id="PF03061"/>
    </source>
</evidence>
<accession>A0ABT5B1F9</accession>
<dbReference type="CDD" id="cd03443">
    <property type="entry name" value="PaaI_thioesterase"/>
    <property type="match status" value="1"/>
</dbReference>
<evidence type="ECO:0000256" key="1">
    <source>
        <dbReference type="ARBA" id="ARBA00008324"/>
    </source>
</evidence>
<feature type="domain" description="Thioesterase" evidence="3">
    <location>
        <begin position="74"/>
        <end position="151"/>
    </location>
</feature>
<dbReference type="Pfam" id="PF03061">
    <property type="entry name" value="4HBT"/>
    <property type="match status" value="1"/>
</dbReference>
<dbReference type="SUPFAM" id="SSF54637">
    <property type="entry name" value="Thioesterase/thiol ester dehydrase-isomerase"/>
    <property type="match status" value="1"/>
</dbReference>
<protein>
    <submittedName>
        <fullName evidence="4">PaaI family thioesterase</fullName>
    </submittedName>
</protein>
<dbReference type="RefSeq" id="WP_271996515.1">
    <property type="nucleotide sequence ID" value="NZ_JAQNDN010000003.1"/>
</dbReference>
<dbReference type="InterPro" id="IPR039298">
    <property type="entry name" value="ACOT13"/>
</dbReference>
<proteinExistence type="inferred from homology"/>
<dbReference type="EMBL" id="JAQNDN010000003">
    <property type="protein sequence ID" value="MDC0667935.1"/>
    <property type="molecule type" value="Genomic_DNA"/>
</dbReference>
<evidence type="ECO:0000256" key="2">
    <source>
        <dbReference type="ARBA" id="ARBA00022801"/>
    </source>
</evidence>
<keyword evidence="5" id="KW-1185">Reference proteome</keyword>
<dbReference type="InterPro" id="IPR003736">
    <property type="entry name" value="PAAI_dom"/>
</dbReference>
<dbReference type="InterPro" id="IPR006683">
    <property type="entry name" value="Thioestr_dom"/>
</dbReference>
<dbReference type="NCBIfam" id="TIGR00369">
    <property type="entry name" value="unchar_dom_1"/>
    <property type="match status" value="1"/>
</dbReference>
<comment type="similarity">
    <text evidence="1">Belongs to the thioesterase PaaI family.</text>
</comment>
<gene>
    <name evidence="4" type="ORF">POL58_09305</name>
</gene>
<comment type="caution">
    <text evidence="4">The sequence shown here is derived from an EMBL/GenBank/DDBJ whole genome shotgun (WGS) entry which is preliminary data.</text>
</comment>
<sequence>MNLARTRTVTWDDPFAAARAGAERSGLAYLQAIASGALPQFPIGAVLDMRIHEAAHGRVLVVCTPSEFHYNIIGTVHGGLAASLIDSASGCAVLSTLALGDSWTTINLSVDYLLPITRESGLLSCEGRVVRSGRRVGLADAELRDGTGRLLARGSSTCLLTRAGE</sequence>
<evidence type="ECO:0000313" key="4">
    <source>
        <dbReference type="EMBL" id="MDC0667935.1"/>
    </source>
</evidence>
<dbReference type="PANTHER" id="PTHR21660">
    <property type="entry name" value="THIOESTERASE SUPERFAMILY MEMBER-RELATED"/>
    <property type="match status" value="1"/>
</dbReference>
<organism evidence="4 5">
    <name type="scientific">Nannocystis radixulma</name>
    <dbReference type="NCBI Taxonomy" id="2995305"/>
    <lineage>
        <taxon>Bacteria</taxon>
        <taxon>Pseudomonadati</taxon>
        <taxon>Myxococcota</taxon>
        <taxon>Polyangia</taxon>
        <taxon>Nannocystales</taxon>
        <taxon>Nannocystaceae</taxon>
        <taxon>Nannocystis</taxon>
    </lineage>
</organism>
<reference evidence="4 5" key="1">
    <citation type="submission" date="2022-11" db="EMBL/GenBank/DDBJ databases">
        <title>Minimal conservation of predation-associated metabolite biosynthetic gene clusters underscores biosynthetic potential of Myxococcota including descriptions for ten novel species: Archangium lansinium sp. nov., Myxococcus landrumus sp. nov., Nannocystis bai.</title>
        <authorList>
            <person name="Ahearne A."/>
            <person name="Stevens C."/>
            <person name="Dowd S."/>
        </authorList>
    </citation>
    <scope>NUCLEOTIDE SEQUENCE [LARGE SCALE GENOMIC DNA]</scope>
    <source>
        <strain evidence="4 5">NCELM</strain>
    </source>
</reference>
<dbReference type="PANTHER" id="PTHR21660:SF1">
    <property type="entry name" value="ACYL-COENZYME A THIOESTERASE 13"/>
    <property type="match status" value="1"/>
</dbReference>
<dbReference type="Gene3D" id="3.10.129.10">
    <property type="entry name" value="Hotdog Thioesterase"/>
    <property type="match status" value="1"/>
</dbReference>
<name>A0ABT5B1F9_9BACT</name>
<evidence type="ECO:0000313" key="5">
    <source>
        <dbReference type="Proteomes" id="UP001217838"/>
    </source>
</evidence>
<dbReference type="Proteomes" id="UP001217838">
    <property type="component" value="Unassembled WGS sequence"/>
</dbReference>